<comment type="caution">
    <text evidence="7">The sequence shown here is derived from an EMBL/GenBank/DDBJ whole genome shotgun (WGS) entry which is preliminary data.</text>
</comment>
<keyword evidence="3" id="KW-0238">DNA-binding</keyword>
<evidence type="ECO:0000256" key="3">
    <source>
        <dbReference type="ARBA" id="ARBA00023125"/>
    </source>
</evidence>
<dbReference type="InterPro" id="IPR005561">
    <property type="entry name" value="ANTAR"/>
</dbReference>
<dbReference type="InterPro" id="IPR011006">
    <property type="entry name" value="CheY-like_superfamily"/>
</dbReference>
<reference evidence="8" key="1">
    <citation type="journal article" date="2019" name="Int. J. Syst. Evol. Microbiol.">
        <title>The Global Catalogue of Microorganisms (GCM) 10K type strain sequencing project: providing services to taxonomists for standard genome sequencing and annotation.</title>
        <authorList>
            <consortium name="The Broad Institute Genomics Platform"/>
            <consortium name="The Broad Institute Genome Sequencing Center for Infectious Disease"/>
            <person name="Wu L."/>
            <person name="Ma J."/>
        </authorList>
    </citation>
    <scope>NUCLEOTIDE SEQUENCE [LARGE SCALE GENOMIC DNA]</scope>
    <source>
        <strain evidence="8">JCM 17561</strain>
    </source>
</reference>
<keyword evidence="8" id="KW-1185">Reference proteome</keyword>
<dbReference type="PIRSF" id="PIRSF036382">
    <property type="entry name" value="RR_antiterm"/>
    <property type="match status" value="1"/>
</dbReference>
<dbReference type="InterPro" id="IPR001789">
    <property type="entry name" value="Sig_transdc_resp-reg_receiver"/>
</dbReference>
<dbReference type="PROSITE" id="PS50110">
    <property type="entry name" value="RESPONSE_REGULATORY"/>
    <property type="match status" value="1"/>
</dbReference>
<dbReference type="SMART" id="SM00448">
    <property type="entry name" value="REC"/>
    <property type="match status" value="1"/>
</dbReference>
<evidence type="ECO:0000259" key="6">
    <source>
        <dbReference type="PROSITE" id="PS50921"/>
    </source>
</evidence>
<accession>A0ABP7RLA5</accession>
<dbReference type="EMBL" id="BAABBP010000022">
    <property type="protein sequence ID" value="GAA3999146.1"/>
    <property type="molecule type" value="Genomic_DNA"/>
</dbReference>
<dbReference type="PANTHER" id="PTHR48111">
    <property type="entry name" value="REGULATOR OF RPOS"/>
    <property type="match status" value="1"/>
</dbReference>
<dbReference type="PANTHER" id="PTHR48111:SF40">
    <property type="entry name" value="PHOSPHATE REGULON TRANSCRIPTIONAL REGULATORY PROTEIN PHOB"/>
    <property type="match status" value="1"/>
</dbReference>
<dbReference type="SUPFAM" id="SSF52172">
    <property type="entry name" value="CheY-like"/>
    <property type="match status" value="1"/>
</dbReference>
<dbReference type="InterPro" id="IPR008327">
    <property type="entry name" value="Sig_transdc_resp-reg_antiterm"/>
</dbReference>
<dbReference type="Pfam" id="PF00072">
    <property type="entry name" value="Response_reg"/>
    <property type="match status" value="1"/>
</dbReference>
<sequence length="203" mass="21981">MATDSAPASPQLLLADDDRLVLATLAQGLQAGGWRVACAESAEDALAQLDAGLAPDLALLDMRLPGEDGLALAARLSQRGSIPFMMLSAYSDDETVRQAVQLGALGYLVKPLDTAHIIPQLQAALQQAREQARLREGQAQLQEALDGNREINVAVGITMVQYRLPRHAAFEMLRAAARAQRRKLQALAREVVQDSEMLYRGSR</sequence>
<proteinExistence type="predicted"/>
<dbReference type="SMART" id="SM01012">
    <property type="entry name" value="ANTAR"/>
    <property type="match status" value="1"/>
</dbReference>
<feature type="domain" description="ANTAR" evidence="6">
    <location>
        <begin position="131"/>
        <end position="192"/>
    </location>
</feature>
<dbReference type="Gene3D" id="3.40.50.2300">
    <property type="match status" value="1"/>
</dbReference>
<name>A0ABP7RLA5_9BURK</name>
<evidence type="ECO:0000313" key="8">
    <source>
        <dbReference type="Proteomes" id="UP001501627"/>
    </source>
</evidence>
<dbReference type="InterPro" id="IPR036388">
    <property type="entry name" value="WH-like_DNA-bd_sf"/>
</dbReference>
<evidence type="ECO:0000256" key="1">
    <source>
        <dbReference type="ARBA" id="ARBA00022553"/>
    </source>
</evidence>
<evidence type="ECO:0000313" key="7">
    <source>
        <dbReference type="EMBL" id="GAA3999146.1"/>
    </source>
</evidence>
<dbReference type="InterPro" id="IPR039420">
    <property type="entry name" value="WalR-like"/>
</dbReference>
<dbReference type="PROSITE" id="PS50921">
    <property type="entry name" value="ANTAR"/>
    <property type="match status" value="1"/>
</dbReference>
<keyword evidence="2" id="KW-0902">Two-component regulatory system</keyword>
<protein>
    <submittedName>
        <fullName evidence="7">ANTAR domain-containing response regulator</fullName>
    </submittedName>
</protein>
<dbReference type="Proteomes" id="UP001501627">
    <property type="component" value="Unassembled WGS sequence"/>
</dbReference>
<dbReference type="CDD" id="cd00156">
    <property type="entry name" value="REC"/>
    <property type="match status" value="1"/>
</dbReference>
<evidence type="ECO:0000256" key="4">
    <source>
        <dbReference type="PROSITE-ProRule" id="PRU00169"/>
    </source>
</evidence>
<dbReference type="Gene3D" id="1.10.10.10">
    <property type="entry name" value="Winged helix-like DNA-binding domain superfamily/Winged helix DNA-binding domain"/>
    <property type="match status" value="1"/>
</dbReference>
<feature type="domain" description="Response regulatory" evidence="5">
    <location>
        <begin position="11"/>
        <end position="125"/>
    </location>
</feature>
<organism evidence="7 8">
    <name type="scientific">Comamonas faecalis</name>
    <dbReference type="NCBI Taxonomy" id="1387849"/>
    <lineage>
        <taxon>Bacteria</taxon>
        <taxon>Pseudomonadati</taxon>
        <taxon>Pseudomonadota</taxon>
        <taxon>Betaproteobacteria</taxon>
        <taxon>Burkholderiales</taxon>
        <taxon>Comamonadaceae</taxon>
        <taxon>Comamonas</taxon>
    </lineage>
</organism>
<feature type="modified residue" description="4-aspartylphosphate" evidence="4">
    <location>
        <position position="61"/>
    </location>
</feature>
<evidence type="ECO:0000259" key="5">
    <source>
        <dbReference type="PROSITE" id="PS50110"/>
    </source>
</evidence>
<dbReference type="RefSeq" id="WP_103044993.1">
    <property type="nucleotide sequence ID" value="NZ_BAABBP010000022.1"/>
</dbReference>
<dbReference type="Pfam" id="PF03861">
    <property type="entry name" value="ANTAR"/>
    <property type="match status" value="1"/>
</dbReference>
<keyword evidence="1 4" id="KW-0597">Phosphoprotein</keyword>
<evidence type="ECO:0000256" key="2">
    <source>
        <dbReference type="ARBA" id="ARBA00023012"/>
    </source>
</evidence>
<gene>
    <name evidence="7" type="ORF">GCM10022279_23560</name>
</gene>